<reference evidence="1 2" key="3">
    <citation type="journal article" date="2010" name="Sequencing">
        <title>Complete Genome Sequence of Rothia mucilaginosa DY-18: A Clinical Isolate with Dense Meshwork-Like Structures from a Persistent Apical Periodontitis Lesion.</title>
        <authorList>
            <person name="Yamane K."/>
            <person name="Nambu T."/>
            <person name="Yamanaka T."/>
            <person name="Mashimo C."/>
            <person name="Sugimori C."/>
            <person name="Leung K.-P."/>
            <person name="Fukushima H."/>
        </authorList>
    </citation>
    <scope>NUCLEOTIDE SEQUENCE [LARGE SCALE GENOMIC DNA]</scope>
    <source>
        <strain evidence="1 2">DY-18</strain>
    </source>
</reference>
<dbReference type="EMBL" id="AP011540">
    <property type="protein sequence ID" value="BAI64701.1"/>
    <property type="molecule type" value="Genomic_DNA"/>
</dbReference>
<dbReference type="Proteomes" id="UP000001883">
    <property type="component" value="Chromosome"/>
</dbReference>
<dbReference type="KEGG" id="rmu:RMDY18_08690"/>
<evidence type="ECO:0000313" key="1">
    <source>
        <dbReference type="EMBL" id="BAI64701.1"/>
    </source>
</evidence>
<sequence>MQESQHIAGFLGFALFAVENRTHVTGALELKEAGVGSQCQGAVEELTCLFTGGARGDDRAEESGAVNGNQRNTHIGAAHGLQCEVQGGAHLLIVLVGEGDIHQLCGQVDLFQRLDDCVAVGISLVVVVVNLLAQSVIEGLDDLIAVQLTHSGNEAGRRPGPVHHCLVVGGQVAALVVHGQGEGTPGHLNITDLLHLANPAGGNPAPGADRVEPEINLCGCVLSHECSSLIRLRQPLL</sequence>
<protein>
    <submittedName>
        <fullName evidence="1">Uncharacterized protein</fullName>
    </submittedName>
</protein>
<evidence type="ECO:0000313" key="2">
    <source>
        <dbReference type="Proteomes" id="UP000001883"/>
    </source>
</evidence>
<dbReference type="eggNOG" id="ENOG50347AD">
    <property type="taxonomic scope" value="Bacteria"/>
</dbReference>
<keyword evidence="2" id="KW-1185">Reference proteome</keyword>
<name>D2NSS5_ROTMD</name>
<dbReference type="AlphaFoldDB" id="D2NSS5"/>
<proteinExistence type="predicted"/>
<reference evidence="1 2" key="2">
    <citation type="journal article" date="2010" name="J Osaka Dent Univ">
        <title>Isolation and identification of Rothia mucilaginosa from persistent apical periodontitis lesions.</title>
        <authorList>
            <person name="Yamane K."/>
            <person name="Yoshida M."/>
            <person name="Fujihira T."/>
            <person name="Baba T."/>
            <person name="Tsuji N."/>
            <person name="Hayashi H."/>
            <person name="Sugimori C."/>
            <person name="Yamanaka T."/>
            <person name="Mashimo C."/>
            <person name="Nambu T."/>
            <person name="Kawai H."/>
            <person name="Fukushima H."/>
        </authorList>
    </citation>
    <scope>NUCLEOTIDE SEQUENCE [LARGE SCALE GENOMIC DNA]</scope>
    <source>
        <strain evidence="1 2">DY-18</strain>
    </source>
</reference>
<gene>
    <name evidence="1" type="ordered locus">RMDY18_08690</name>
</gene>
<accession>D2NSS5</accession>
<dbReference type="HOGENOM" id="CLU_1169969_0_0_11"/>
<reference evidence="2" key="1">
    <citation type="submission" date="2009-07" db="EMBL/GenBank/DDBJ databases">
        <title>Complete genome sequence of Rothia mucilaginosa DJ.</title>
        <authorList>
            <person name="Yamane K."/>
            <person name="Nambu T."/>
            <person name="Mashimo C."/>
            <person name="Sugimori C."/>
            <person name="Yamanaka T."/>
            <person name="Leung K."/>
            <person name="Fukushima H."/>
        </authorList>
    </citation>
    <scope>NUCLEOTIDE SEQUENCE [LARGE SCALE GENOMIC DNA]</scope>
    <source>
        <strain evidence="2">DY-18</strain>
    </source>
</reference>
<organism evidence="1 2">
    <name type="scientific">Rothia mucilaginosa (strain DY-18)</name>
    <name type="common">Stomatococcus mucilaginosus</name>
    <dbReference type="NCBI Taxonomy" id="680646"/>
    <lineage>
        <taxon>Bacteria</taxon>
        <taxon>Bacillati</taxon>
        <taxon>Actinomycetota</taxon>
        <taxon>Actinomycetes</taxon>
        <taxon>Micrococcales</taxon>
        <taxon>Micrococcaceae</taxon>
        <taxon>Rothia</taxon>
    </lineage>
</organism>